<dbReference type="EMBL" id="JAKKPZ010000056">
    <property type="protein sequence ID" value="KAI1705484.1"/>
    <property type="molecule type" value="Genomic_DNA"/>
</dbReference>
<name>A0AAD4MW93_9BILA</name>
<evidence type="ECO:0000256" key="2">
    <source>
        <dbReference type="ARBA" id="ARBA00022692"/>
    </source>
</evidence>
<keyword evidence="10" id="KW-1185">Reference proteome</keyword>
<evidence type="ECO:0000256" key="7">
    <source>
        <dbReference type="SAM" id="MobiDB-lite"/>
    </source>
</evidence>
<dbReference type="InterPro" id="IPR003388">
    <property type="entry name" value="Reticulon"/>
</dbReference>
<keyword evidence="4 6" id="KW-1133">Transmembrane helix</keyword>
<comment type="subcellular location">
    <subcellularLocation>
        <location evidence="1 6">Endoplasmic reticulum membrane</location>
        <topology evidence="1 6">Multi-pass membrane protein</topology>
    </subcellularLocation>
</comment>
<feature type="region of interest" description="Disordered" evidence="7">
    <location>
        <begin position="1"/>
        <end position="61"/>
    </location>
</feature>
<evidence type="ECO:0000256" key="6">
    <source>
        <dbReference type="RuleBase" id="RU363132"/>
    </source>
</evidence>
<dbReference type="PROSITE" id="PS50845">
    <property type="entry name" value="RETICULON"/>
    <property type="match status" value="1"/>
</dbReference>
<comment type="caution">
    <text evidence="9">The sequence shown here is derived from an EMBL/GenBank/DDBJ whole genome shotgun (WGS) entry which is preliminary data.</text>
</comment>
<evidence type="ECO:0000256" key="1">
    <source>
        <dbReference type="ARBA" id="ARBA00004477"/>
    </source>
</evidence>
<evidence type="ECO:0000256" key="3">
    <source>
        <dbReference type="ARBA" id="ARBA00022824"/>
    </source>
</evidence>
<dbReference type="Pfam" id="PF02453">
    <property type="entry name" value="Reticulon"/>
    <property type="match status" value="1"/>
</dbReference>
<keyword evidence="2 6" id="KW-0812">Transmembrane</keyword>
<keyword evidence="3 6" id="KW-0256">Endoplasmic reticulum</keyword>
<dbReference type="AlphaFoldDB" id="A0AAD4MW93"/>
<dbReference type="GO" id="GO:0030424">
    <property type="term" value="C:axon"/>
    <property type="evidence" value="ECO:0007669"/>
    <property type="project" value="TreeGrafter"/>
</dbReference>
<feature type="compositionally biased region" description="Polar residues" evidence="7">
    <location>
        <begin position="248"/>
        <end position="270"/>
    </location>
</feature>
<dbReference type="Gene3D" id="1.20.5.2480">
    <property type="match status" value="1"/>
</dbReference>
<evidence type="ECO:0000313" key="9">
    <source>
        <dbReference type="EMBL" id="KAI1705484.1"/>
    </source>
</evidence>
<accession>A0AAD4MW93</accession>
<feature type="transmembrane region" description="Helical" evidence="6">
    <location>
        <begin position="423"/>
        <end position="446"/>
    </location>
</feature>
<feature type="compositionally biased region" description="Polar residues" evidence="7">
    <location>
        <begin position="324"/>
        <end position="333"/>
    </location>
</feature>
<proteinExistence type="predicted"/>
<sequence length="602" mass="67785">MENNHVDEQPLPNNVRHPRNVSGNNPVPDDLLNISYTNSSSPSIQSVPDSSSESDYEKFGQDEIAEADARRLSEFGSQLAQEVLNQVTSIGDEVRLEDVSDVLTPNNESTSPLSNYMDERDLFVVPDSAAAEVHSAEAHSRDHHAQQSQQGQHEESPVHQTYVHHELDDKVDEKPEDEDLLGFGDGLPQHQPREQVQQDDTHPRTEELISFDDSNQQEEKREASPSEMEINRNHELPHEHFQPEERSPSAQEENDQYSPSNESGQDTLSNLPGEYDGNRHSPKEEESPKGQIPESSSVTGMRDLDSEENTYERRGPLTIPAQAISGNQVSQNENDTEEDFGAPKGVPRPPTPPKELSEPEEQKPLVMDLGPPHHPHSLVHRTSEKGLHSILRHPDHGPWIDFKHVDPRVLELVYWRDPKRSGIALAVILVGLWLVAKCSVLSLVAYTSLAVLAGTLGFRVFKLVEAQVKKTDGSNPFKPYLEQEITVPQERLHSQVDVLVEHGQCVVKHLRHLFLVESVVDSVKFGLLLYTLTYIGAWFSGFTLIVLFVLSVFSVPKVYELYKEPIDQYVGIAKEHLDKVHHQVTDKLPFLKKVTEGEKKEQ</sequence>
<dbReference type="GO" id="GO:0005789">
    <property type="term" value="C:endoplasmic reticulum membrane"/>
    <property type="evidence" value="ECO:0007669"/>
    <property type="project" value="UniProtKB-SubCell"/>
</dbReference>
<dbReference type="PANTHER" id="PTHR45799">
    <property type="entry name" value="RETICULON-LIKE PROTEIN"/>
    <property type="match status" value="1"/>
</dbReference>
<protein>
    <recommendedName>
        <fullName evidence="6">Reticulon-like protein</fullName>
    </recommendedName>
</protein>
<keyword evidence="5 6" id="KW-0472">Membrane</keyword>
<evidence type="ECO:0000256" key="4">
    <source>
        <dbReference type="ARBA" id="ARBA00022989"/>
    </source>
</evidence>
<reference evidence="9" key="1">
    <citation type="submission" date="2022-01" db="EMBL/GenBank/DDBJ databases">
        <title>Genome Sequence Resource for Two Populations of Ditylenchus destructor, the Migratory Endoparasitic Phytonematode.</title>
        <authorList>
            <person name="Zhang H."/>
            <person name="Lin R."/>
            <person name="Xie B."/>
        </authorList>
    </citation>
    <scope>NUCLEOTIDE SEQUENCE</scope>
    <source>
        <strain evidence="9">BazhouSP</strain>
    </source>
</reference>
<feature type="compositionally biased region" description="Basic and acidic residues" evidence="7">
    <location>
        <begin position="276"/>
        <end position="288"/>
    </location>
</feature>
<evidence type="ECO:0000259" key="8">
    <source>
        <dbReference type="PROSITE" id="PS50845"/>
    </source>
</evidence>
<dbReference type="InterPro" id="IPR046964">
    <property type="entry name" value="RTN1-4"/>
</dbReference>
<dbReference type="PANTHER" id="PTHR45799:SF2">
    <property type="entry name" value="RETICULON-LIKE PROTEIN"/>
    <property type="match status" value="1"/>
</dbReference>
<feature type="region of interest" description="Disordered" evidence="7">
    <location>
        <begin position="96"/>
        <end position="379"/>
    </location>
</feature>
<evidence type="ECO:0000256" key="5">
    <source>
        <dbReference type="ARBA" id="ARBA00023136"/>
    </source>
</evidence>
<feature type="compositionally biased region" description="Basic and acidic residues" evidence="7">
    <location>
        <begin position="217"/>
        <end position="247"/>
    </location>
</feature>
<organism evidence="9 10">
    <name type="scientific">Ditylenchus destructor</name>
    <dbReference type="NCBI Taxonomy" id="166010"/>
    <lineage>
        <taxon>Eukaryota</taxon>
        <taxon>Metazoa</taxon>
        <taxon>Ecdysozoa</taxon>
        <taxon>Nematoda</taxon>
        <taxon>Chromadorea</taxon>
        <taxon>Rhabditida</taxon>
        <taxon>Tylenchina</taxon>
        <taxon>Tylenchomorpha</taxon>
        <taxon>Sphaerularioidea</taxon>
        <taxon>Anguinidae</taxon>
        <taxon>Anguininae</taxon>
        <taxon>Ditylenchus</taxon>
    </lineage>
</organism>
<feature type="compositionally biased region" description="Basic and acidic residues" evidence="7">
    <location>
        <begin position="134"/>
        <end position="145"/>
    </location>
</feature>
<feature type="domain" description="Reticulon" evidence="8">
    <location>
        <begin position="409"/>
        <end position="602"/>
    </location>
</feature>
<feature type="transmembrane region" description="Helical" evidence="6">
    <location>
        <begin position="527"/>
        <end position="553"/>
    </location>
</feature>
<evidence type="ECO:0000313" key="10">
    <source>
        <dbReference type="Proteomes" id="UP001201812"/>
    </source>
</evidence>
<dbReference type="Proteomes" id="UP001201812">
    <property type="component" value="Unassembled WGS sequence"/>
</dbReference>
<feature type="compositionally biased region" description="Polar residues" evidence="7">
    <location>
        <begin position="103"/>
        <end position="114"/>
    </location>
</feature>
<feature type="compositionally biased region" description="Basic and acidic residues" evidence="7">
    <location>
        <begin position="152"/>
        <end position="173"/>
    </location>
</feature>
<feature type="compositionally biased region" description="Low complexity" evidence="7">
    <location>
        <begin position="39"/>
        <end position="53"/>
    </location>
</feature>
<gene>
    <name evidence="9" type="ORF">DdX_13622</name>
</gene>